<feature type="transmembrane region" description="Helical" evidence="1">
    <location>
        <begin position="58"/>
        <end position="76"/>
    </location>
</feature>
<feature type="transmembrane region" description="Helical" evidence="1">
    <location>
        <begin position="116"/>
        <end position="135"/>
    </location>
</feature>
<dbReference type="InterPro" id="IPR025450">
    <property type="entry name" value="YndJ-like"/>
</dbReference>
<dbReference type="AlphaFoldDB" id="A0A2V3VS80"/>
<reference evidence="2 3" key="1">
    <citation type="submission" date="2018-05" db="EMBL/GenBank/DDBJ databases">
        <title>Genomic Encyclopedia of Type Strains, Phase IV (KMG-IV): sequencing the most valuable type-strain genomes for metagenomic binning, comparative biology and taxonomic classification.</title>
        <authorList>
            <person name="Goeker M."/>
        </authorList>
    </citation>
    <scope>NUCLEOTIDE SEQUENCE [LARGE SCALE GENOMIC DNA]</scope>
    <source>
        <strain evidence="2 3">DSM 28556</strain>
    </source>
</reference>
<keyword evidence="1" id="KW-1133">Transmembrane helix</keyword>
<evidence type="ECO:0000313" key="2">
    <source>
        <dbReference type="EMBL" id="PXW83568.1"/>
    </source>
</evidence>
<proteinExistence type="predicted"/>
<name>A0A2V3VS80_9BACI</name>
<comment type="caution">
    <text evidence="2">The sequence shown here is derived from an EMBL/GenBank/DDBJ whole genome shotgun (WGS) entry which is preliminary data.</text>
</comment>
<feature type="transmembrane region" description="Helical" evidence="1">
    <location>
        <begin position="362"/>
        <end position="382"/>
    </location>
</feature>
<keyword evidence="1" id="KW-0812">Transmembrane</keyword>
<evidence type="ECO:0000313" key="3">
    <source>
        <dbReference type="Proteomes" id="UP000247978"/>
    </source>
</evidence>
<feature type="transmembrane region" description="Helical" evidence="1">
    <location>
        <begin position="7"/>
        <end position="22"/>
    </location>
</feature>
<gene>
    <name evidence="2" type="ORF">DFR56_11536</name>
</gene>
<feature type="transmembrane region" description="Helical" evidence="1">
    <location>
        <begin position="235"/>
        <end position="255"/>
    </location>
</feature>
<organism evidence="2 3">
    <name type="scientific">Pseudogracilibacillus auburnensis</name>
    <dbReference type="NCBI Taxonomy" id="1494959"/>
    <lineage>
        <taxon>Bacteria</taxon>
        <taxon>Bacillati</taxon>
        <taxon>Bacillota</taxon>
        <taxon>Bacilli</taxon>
        <taxon>Bacillales</taxon>
        <taxon>Bacillaceae</taxon>
        <taxon>Pseudogracilibacillus</taxon>
    </lineage>
</organism>
<accession>A0A2V3VS80</accession>
<feature type="transmembrane region" description="Helical" evidence="1">
    <location>
        <begin position="28"/>
        <end position="46"/>
    </location>
</feature>
<sequence>MMTFRNIAMFNMIIIITLLLLNKASSYFLMLSVAQFVFIPFMLHLICKNDQSRISSCLVYWSIPAFIALFMIPIVKGTVPEVIPFLLSCIYFLFTLIVAIYGVSRFLKRGFVHFEEFLIDMGLICLAIGGAWYVAYEGNINTGFSPIITWLTSIHFHYSAFLLLLFTGFIGRLHKPRGYHLIGMSVLIAPFIVAIGITFSVYLELVSVILYMFSIYGLIFLSFKTSFQHTIQQWMIRTSFSALGVSILFSFLYAFGNVTGIFSITIDFMLRSHGITNMVFFALIGMIGWAMKLPPSNQQKLQFPISTIRGKWINDERILKGKTTKKKYVGLVDQLSNYVPNRSPTLSSTIIDFYENTNQYRLFANVNWHFWFLPFALIYRLISSKMKQINLPLSRKKVEMTGDIVAIKEKLDGRDKTRAWIRKIDGETTFVALYSSHQTKNRTYMNIALPLPWTSMIGILELSQIGQNLRLSSKNNQCSHADSGIYLIIKDCLFKLPIEEQFDVSEVANGNLEARHVMWIFSIPFLTIHYTIYHESAYTG</sequence>
<feature type="transmembrane region" description="Helical" evidence="1">
    <location>
        <begin position="147"/>
        <end position="166"/>
    </location>
</feature>
<feature type="transmembrane region" description="Helical" evidence="1">
    <location>
        <begin position="178"/>
        <end position="199"/>
    </location>
</feature>
<dbReference type="EMBL" id="QJJQ01000015">
    <property type="protein sequence ID" value="PXW83568.1"/>
    <property type="molecule type" value="Genomic_DNA"/>
</dbReference>
<feature type="transmembrane region" description="Helical" evidence="1">
    <location>
        <begin position="82"/>
        <end position="104"/>
    </location>
</feature>
<dbReference type="Pfam" id="PF14158">
    <property type="entry name" value="YndJ"/>
    <property type="match status" value="1"/>
</dbReference>
<dbReference type="Proteomes" id="UP000247978">
    <property type="component" value="Unassembled WGS sequence"/>
</dbReference>
<evidence type="ECO:0000256" key="1">
    <source>
        <dbReference type="SAM" id="Phobius"/>
    </source>
</evidence>
<feature type="transmembrane region" description="Helical" evidence="1">
    <location>
        <begin position="275"/>
        <end position="293"/>
    </location>
</feature>
<keyword evidence="3" id="KW-1185">Reference proteome</keyword>
<keyword evidence="1" id="KW-0472">Membrane</keyword>
<protein>
    <submittedName>
        <fullName evidence="2">YndJ-like protein</fullName>
    </submittedName>
</protein>
<feature type="transmembrane region" description="Helical" evidence="1">
    <location>
        <begin position="205"/>
        <end position="223"/>
    </location>
</feature>
<dbReference type="OrthoDB" id="2614436at2"/>